<keyword evidence="4" id="KW-1185">Reference proteome</keyword>
<dbReference type="InterPro" id="IPR005064">
    <property type="entry name" value="BUG"/>
</dbReference>
<dbReference type="Pfam" id="PF03401">
    <property type="entry name" value="TctC"/>
    <property type="match status" value="1"/>
</dbReference>
<dbReference type="Gene3D" id="3.40.190.10">
    <property type="entry name" value="Periplasmic binding protein-like II"/>
    <property type="match status" value="1"/>
</dbReference>
<dbReference type="Gene3D" id="3.40.190.150">
    <property type="entry name" value="Bordetella uptake gene, domain 1"/>
    <property type="match status" value="1"/>
</dbReference>
<dbReference type="SUPFAM" id="SSF53850">
    <property type="entry name" value="Periplasmic binding protein-like II"/>
    <property type="match status" value="1"/>
</dbReference>
<dbReference type="PIRSF" id="PIRSF017082">
    <property type="entry name" value="YflP"/>
    <property type="match status" value="1"/>
</dbReference>
<dbReference type="EMBL" id="CP097635">
    <property type="protein sequence ID" value="URI06674.1"/>
    <property type="molecule type" value="Genomic_DNA"/>
</dbReference>
<evidence type="ECO:0000313" key="4">
    <source>
        <dbReference type="Proteomes" id="UP001056201"/>
    </source>
</evidence>
<protein>
    <submittedName>
        <fullName evidence="3">Tripartite tricarboxylate transporter substrate-binding protein</fullName>
    </submittedName>
</protein>
<dbReference type="InterPro" id="IPR042100">
    <property type="entry name" value="Bug_dom1"/>
</dbReference>
<dbReference type="PANTHER" id="PTHR42928">
    <property type="entry name" value="TRICARBOXYLATE-BINDING PROTEIN"/>
    <property type="match status" value="1"/>
</dbReference>
<dbReference type="PANTHER" id="PTHR42928:SF5">
    <property type="entry name" value="BLR1237 PROTEIN"/>
    <property type="match status" value="1"/>
</dbReference>
<sequence>MQRRHFLAAASASGWALAGRALAAGEPGSRILVGATPGGGTDLVARSLAAELGPRLQRQFIVENRPGAAGNIAAGAVAKAEPDLSSLLVCYTSHAINASLFPKLPFDPLKDFTALSLVARSPLLLVTRPDFPAASLRELLASAKSRQGQLSIGVAGVGSANHLAGEMLKTQAGIAAVSVPYKGAGPALTDAMSGQVDLVFSNVASAQELIKGGKLKVLAVSTAQRVAAYPNAAPVAELFAGFDYGSWYGLLGPAGIKPADAQRVAAAARAAVSGEAMRKHLTTEGLEPVGSTSAEFASFLQDEVERWRKVVQLTGTKVE</sequence>
<comment type="similarity">
    <text evidence="1">Belongs to the UPF0065 (bug) family.</text>
</comment>
<feature type="chain" id="PRO_5045228454" evidence="2">
    <location>
        <begin position="24"/>
        <end position="319"/>
    </location>
</feature>
<accession>A0ABY4S639</accession>
<evidence type="ECO:0000256" key="2">
    <source>
        <dbReference type="SAM" id="SignalP"/>
    </source>
</evidence>
<organism evidence="3 4">
    <name type="scientific">Aquincola tertiaricarbonis</name>
    <dbReference type="NCBI Taxonomy" id="391953"/>
    <lineage>
        <taxon>Bacteria</taxon>
        <taxon>Pseudomonadati</taxon>
        <taxon>Pseudomonadota</taxon>
        <taxon>Betaproteobacteria</taxon>
        <taxon>Burkholderiales</taxon>
        <taxon>Sphaerotilaceae</taxon>
        <taxon>Aquincola</taxon>
    </lineage>
</organism>
<evidence type="ECO:0000256" key="1">
    <source>
        <dbReference type="ARBA" id="ARBA00006987"/>
    </source>
</evidence>
<reference evidence="3" key="1">
    <citation type="submission" date="2022-05" db="EMBL/GenBank/DDBJ databases">
        <title>An RpoN-dependent PEP-CTERM gene is involved in floc formation of an Aquincola tertiaricarbonis strain.</title>
        <authorList>
            <person name="Qiu D."/>
            <person name="Xia M."/>
        </authorList>
    </citation>
    <scope>NUCLEOTIDE SEQUENCE</scope>
    <source>
        <strain evidence="3">RN12</strain>
    </source>
</reference>
<dbReference type="Proteomes" id="UP001056201">
    <property type="component" value="Chromosome 1"/>
</dbReference>
<proteinExistence type="inferred from homology"/>
<feature type="signal peptide" evidence="2">
    <location>
        <begin position="1"/>
        <end position="23"/>
    </location>
</feature>
<name>A0ABY4S639_AQUTE</name>
<gene>
    <name evidence="3" type="ORF">MW290_12275</name>
</gene>
<evidence type="ECO:0000313" key="3">
    <source>
        <dbReference type="EMBL" id="URI06674.1"/>
    </source>
</evidence>
<keyword evidence="2" id="KW-0732">Signal</keyword>
<dbReference type="RefSeq" id="WP_250194936.1">
    <property type="nucleotide sequence ID" value="NZ_CP097635.1"/>
</dbReference>